<dbReference type="OrthoDB" id="9787435at2"/>
<dbReference type="GO" id="GO:0016491">
    <property type="term" value="F:oxidoreductase activity"/>
    <property type="evidence" value="ECO:0007669"/>
    <property type="project" value="InterPro"/>
</dbReference>
<keyword evidence="4" id="KW-1185">Reference proteome</keyword>
<dbReference type="PANTHER" id="PTHR44154:SF1">
    <property type="entry name" value="QUINONE OXIDOREDUCTASE"/>
    <property type="match status" value="1"/>
</dbReference>
<accession>A0A1H2X976</accession>
<dbReference type="InterPro" id="IPR036291">
    <property type="entry name" value="NAD(P)-bd_dom_sf"/>
</dbReference>
<dbReference type="Pfam" id="PF00107">
    <property type="entry name" value="ADH_zinc_N"/>
    <property type="match status" value="1"/>
</dbReference>
<keyword evidence="1" id="KW-0521">NADP</keyword>
<feature type="domain" description="Enoyl reductase (ER)" evidence="2">
    <location>
        <begin position="10"/>
        <end position="318"/>
    </location>
</feature>
<dbReference type="AlphaFoldDB" id="A0A1H2X976"/>
<sequence>MKAVVYYEQGTPDVLHTEEVDKPDIQPNEVLIRVKAVGLNPVDTYFRSGKRSVSSFPAIPHFDTAGIVEKVGSSAGNFQPGDRVWGTNIPSASAEWAAAPASNVFPLPEAMSFTEGASLGIPALTAHMALFFRAALQPEETVLIYGGAGAVGHAAIQLAKHHNAFVITTASSTEKHEIARRAGADVVLNLNDESWKEDFASASGQPGADVILDMSFSENADTDLQILTPGGRIVAVGSPVNNMPSFPWQLLNKKYASILGILLFTAPVPALQEAASGVRRAYEQGVFSPHVARTYPMEEAAQAHKDLENKRYPGNLVLTVSE</sequence>
<evidence type="ECO:0000256" key="1">
    <source>
        <dbReference type="ARBA" id="ARBA00022857"/>
    </source>
</evidence>
<reference evidence="3 4" key="1">
    <citation type="submission" date="2016-10" db="EMBL/GenBank/DDBJ databases">
        <authorList>
            <person name="de Groot N.N."/>
        </authorList>
    </citation>
    <scope>NUCLEOTIDE SEQUENCE [LARGE SCALE GENOMIC DNA]</scope>
    <source>
        <strain evidence="3 4">DSM 23126</strain>
    </source>
</reference>
<evidence type="ECO:0000259" key="2">
    <source>
        <dbReference type="SMART" id="SM00829"/>
    </source>
</evidence>
<dbReference type="InterPro" id="IPR051603">
    <property type="entry name" value="Zinc-ADH_QOR/CCCR"/>
</dbReference>
<dbReference type="SMART" id="SM00829">
    <property type="entry name" value="PKS_ER"/>
    <property type="match status" value="1"/>
</dbReference>
<proteinExistence type="predicted"/>
<dbReference type="CDD" id="cd08253">
    <property type="entry name" value="zeta_crystallin"/>
    <property type="match status" value="1"/>
</dbReference>
<dbReference type="InterPro" id="IPR011032">
    <property type="entry name" value="GroES-like_sf"/>
</dbReference>
<dbReference type="RefSeq" id="WP_091616176.1">
    <property type="nucleotide sequence ID" value="NZ_FNNC01000006.1"/>
</dbReference>
<dbReference type="InterPro" id="IPR013149">
    <property type="entry name" value="ADH-like_C"/>
</dbReference>
<dbReference type="Gene3D" id="3.90.180.10">
    <property type="entry name" value="Medium-chain alcohol dehydrogenases, catalytic domain"/>
    <property type="match status" value="1"/>
</dbReference>
<dbReference type="InterPro" id="IPR020843">
    <property type="entry name" value="ER"/>
</dbReference>
<dbReference type="EMBL" id="FNNC01000006">
    <property type="protein sequence ID" value="SDW89400.1"/>
    <property type="molecule type" value="Genomic_DNA"/>
</dbReference>
<gene>
    <name evidence="3" type="ORF">SAMN05421781_2719</name>
</gene>
<name>A0A1H2X976_9BACI</name>
<dbReference type="PANTHER" id="PTHR44154">
    <property type="entry name" value="QUINONE OXIDOREDUCTASE"/>
    <property type="match status" value="1"/>
</dbReference>
<protein>
    <submittedName>
        <fullName evidence="3">NADPH2:quinone reductase</fullName>
    </submittedName>
</protein>
<dbReference type="SUPFAM" id="SSF50129">
    <property type="entry name" value="GroES-like"/>
    <property type="match status" value="1"/>
</dbReference>
<evidence type="ECO:0000313" key="3">
    <source>
        <dbReference type="EMBL" id="SDW89400.1"/>
    </source>
</evidence>
<dbReference type="Gene3D" id="3.40.50.720">
    <property type="entry name" value="NAD(P)-binding Rossmann-like Domain"/>
    <property type="match status" value="1"/>
</dbReference>
<dbReference type="InterPro" id="IPR013154">
    <property type="entry name" value="ADH-like_N"/>
</dbReference>
<dbReference type="Pfam" id="PF08240">
    <property type="entry name" value="ADH_N"/>
    <property type="match status" value="1"/>
</dbReference>
<dbReference type="Proteomes" id="UP000199488">
    <property type="component" value="Unassembled WGS sequence"/>
</dbReference>
<organism evidence="3 4">
    <name type="scientific">Marinococcus luteus</name>
    <dbReference type="NCBI Taxonomy" id="1122204"/>
    <lineage>
        <taxon>Bacteria</taxon>
        <taxon>Bacillati</taxon>
        <taxon>Bacillota</taxon>
        <taxon>Bacilli</taxon>
        <taxon>Bacillales</taxon>
        <taxon>Bacillaceae</taxon>
        <taxon>Marinococcus</taxon>
    </lineage>
</organism>
<dbReference type="STRING" id="1122204.SAMN05421781_2719"/>
<dbReference type="SUPFAM" id="SSF51735">
    <property type="entry name" value="NAD(P)-binding Rossmann-fold domains"/>
    <property type="match status" value="1"/>
</dbReference>
<evidence type="ECO:0000313" key="4">
    <source>
        <dbReference type="Proteomes" id="UP000199488"/>
    </source>
</evidence>